<reference evidence="2" key="1">
    <citation type="submission" date="2021-08" db="EMBL/GenBank/DDBJ databases">
        <title>Whole genome sequencing of non-tuberculosis mycobacteria type-strains.</title>
        <authorList>
            <person name="Igarashi Y."/>
            <person name="Osugi A."/>
            <person name="Mitarai S."/>
        </authorList>
    </citation>
    <scope>NUCLEOTIDE SEQUENCE</scope>
    <source>
        <strain evidence="2">JCM 30995</strain>
    </source>
</reference>
<sequence length="110" mass="11403">MEPWAWWVSLIFYSLICGLGGGIITSSKNRGWGQGVCLGFFLGLIGLIVTVGVAPLKPPPAKPQKSVLSPEWQAESQPMGLPATLSAVTVGILGGIAVVAGVIAFANWLA</sequence>
<keyword evidence="1" id="KW-0812">Transmembrane</keyword>
<accession>A0A9X7ZII2</accession>
<dbReference type="RefSeq" id="WP_220695774.1">
    <property type="nucleotide sequence ID" value="NZ_CP080997.1"/>
</dbReference>
<keyword evidence="1" id="KW-0472">Membrane</keyword>
<feature type="transmembrane region" description="Helical" evidence="1">
    <location>
        <begin position="36"/>
        <end position="56"/>
    </location>
</feature>
<gene>
    <name evidence="2" type="ORF">K3U94_04945</name>
</gene>
<dbReference type="Proteomes" id="UP000825008">
    <property type="component" value="Chromosome"/>
</dbReference>
<name>A0A9X7ZII2_9MYCO</name>
<evidence type="ECO:0000313" key="3">
    <source>
        <dbReference type="Proteomes" id="UP000825008"/>
    </source>
</evidence>
<proteinExistence type="predicted"/>
<feature type="transmembrane region" description="Helical" evidence="1">
    <location>
        <begin position="85"/>
        <end position="109"/>
    </location>
</feature>
<dbReference type="KEGG" id="mher:K3U94_04945"/>
<dbReference type="EMBL" id="CP080997">
    <property type="protein sequence ID" value="QZA08643.1"/>
    <property type="molecule type" value="Genomic_DNA"/>
</dbReference>
<protein>
    <submittedName>
        <fullName evidence="2">Uncharacterized protein</fullName>
    </submittedName>
</protein>
<dbReference type="AlphaFoldDB" id="A0A9X7ZII2"/>
<organism evidence="2 3">
    <name type="scientific">Mycolicibacter heraklionensis</name>
    <dbReference type="NCBI Taxonomy" id="512402"/>
    <lineage>
        <taxon>Bacteria</taxon>
        <taxon>Bacillati</taxon>
        <taxon>Actinomycetota</taxon>
        <taxon>Actinomycetes</taxon>
        <taxon>Mycobacteriales</taxon>
        <taxon>Mycobacteriaceae</taxon>
        <taxon>Mycolicibacter</taxon>
    </lineage>
</organism>
<evidence type="ECO:0000256" key="1">
    <source>
        <dbReference type="SAM" id="Phobius"/>
    </source>
</evidence>
<evidence type="ECO:0000313" key="2">
    <source>
        <dbReference type="EMBL" id="QZA08643.1"/>
    </source>
</evidence>
<keyword evidence="1" id="KW-1133">Transmembrane helix</keyword>
<feature type="transmembrane region" description="Helical" evidence="1">
    <location>
        <begin position="6"/>
        <end position="24"/>
    </location>
</feature>